<evidence type="ECO:0000313" key="1">
    <source>
        <dbReference type="EMBL" id="SHF71206.1"/>
    </source>
</evidence>
<protein>
    <submittedName>
        <fullName evidence="1">Uncharacterized protein</fullName>
    </submittedName>
</protein>
<proteinExistence type="predicted"/>
<dbReference type="RefSeq" id="WP_072888025.1">
    <property type="nucleotide sequence ID" value="NZ_FQVW01000003.1"/>
</dbReference>
<dbReference type="AlphaFoldDB" id="A0A1M5DWB2"/>
<dbReference type="STRING" id="930117.SAMN05216225_100328"/>
<evidence type="ECO:0000313" key="2">
    <source>
        <dbReference type="Proteomes" id="UP000183988"/>
    </source>
</evidence>
<organism evidence="1 2">
    <name type="scientific">Ornithinibacillus halophilus</name>
    <dbReference type="NCBI Taxonomy" id="930117"/>
    <lineage>
        <taxon>Bacteria</taxon>
        <taxon>Bacillati</taxon>
        <taxon>Bacillota</taxon>
        <taxon>Bacilli</taxon>
        <taxon>Bacillales</taxon>
        <taxon>Bacillaceae</taxon>
        <taxon>Ornithinibacillus</taxon>
    </lineage>
</organism>
<dbReference type="Proteomes" id="UP000183988">
    <property type="component" value="Unassembled WGS sequence"/>
</dbReference>
<gene>
    <name evidence="1" type="ORF">SAMN05216225_100328</name>
</gene>
<name>A0A1M5DWB2_9BACI</name>
<sequence>MGADVPDLVTNPDKVKVVQFKGDEEKEIEVIDKRSMIAPMEEGKYFYSLKLEWDSELVGQAYFAFSILVR</sequence>
<reference evidence="1 2" key="1">
    <citation type="submission" date="2016-11" db="EMBL/GenBank/DDBJ databases">
        <authorList>
            <person name="Jaros S."/>
            <person name="Januszkiewicz K."/>
            <person name="Wedrychowicz H."/>
        </authorList>
    </citation>
    <scope>NUCLEOTIDE SEQUENCE [LARGE SCALE GENOMIC DNA]</scope>
    <source>
        <strain evidence="1 2">IBRC-M 10683</strain>
    </source>
</reference>
<accession>A0A1M5DWB2</accession>
<keyword evidence="2" id="KW-1185">Reference proteome</keyword>
<dbReference type="EMBL" id="FQVW01000003">
    <property type="protein sequence ID" value="SHF71206.1"/>
    <property type="molecule type" value="Genomic_DNA"/>
</dbReference>
<dbReference type="OrthoDB" id="1797983at2"/>